<feature type="non-terminal residue" evidence="11">
    <location>
        <position position="1"/>
    </location>
</feature>
<protein>
    <recommendedName>
        <fullName evidence="2">Glutamine-dependent NAD(+) synthetase</fullName>
    </recommendedName>
    <alternativeName>
        <fullName evidence="7">NAD(+) synthase [glutamine-hydrolyzing]</fullName>
    </alternativeName>
</protein>
<evidence type="ECO:0000313" key="10">
    <source>
        <dbReference type="Proteomes" id="UP000694865"/>
    </source>
</evidence>
<evidence type="ECO:0000256" key="2">
    <source>
        <dbReference type="ARBA" id="ARBA00017309"/>
    </source>
</evidence>
<dbReference type="GeneID" id="100371185"/>
<dbReference type="PANTHER" id="PTHR23090">
    <property type="entry name" value="NH 3 /GLUTAMINE-DEPENDENT NAD + SYNTHETASE"/>
    <property type="match status" value="1"/>
</dbReference>
<dbReference type="SUPFAM" id="SSF56317">
    <property type="entry name" value="Carbon-nitrogen hydrolase"/>
    <property type="match status" value="1"/>
</dbReference>
<dbReference type="NCBIfam" id="TIGR00552">
    <property type="entry name" value="nadE"/>
    <property type="match status" value="1"/>
</dbReference>
<feature type="domain" description="CN hydrolase" evidence="9">
    <location>
        <begin position="1"/>
        <end position="187"/>
    </location>
</feature>
<proteinExistence type="predicted"/>
<dbReference type="Gene3D" id="3.40.50.620">
    <property type="entry name" value="HUPs"/>
    <property type="match status" value="1"/>
</dbReference>
<evidence type="ECO:0000256" key="8">
    <source>
        <dbReference type="SAM" id="MobiDB-lite"/>
    </source>
</evidence>
<keyword evidence="10" id="KW-1185">Reference proteome</keyword>
<evidence type="ECO:0000259" key="9">
    <source>
        <dbReference type="PROSITE" id="PS50263"/>
    </source>
</evidence>
<dbReference type="Pfam" id="PF02540">
    <property type="entry name" value="NAD_synthase"/>
    <property type="match status" value="1"/>
</dbReference>
<keyword evidence="5" id="KW-0067">ATP-binding</keyword>
<dbReference type="InterPro" id="IPR003694">
    <property type="entry name" value="NAD_synthase"/>
</dbReference>
<dbReference type="InterPro" id="IPR003010">
    <property type="entry name" value="C-N_Hydrolase"/>
</dbReference>
<dbReference type="Proteomes" id="UP000694865">
    <property type="component" value="Unplaced"/>
</dbReference>
<dbReference type="PANTHER" id="PTHR23090:SF9">
    <property type="entry name" value="GLUTAMINE-DEPENDENT NAD(+) SYNTHETASE"/>
    <property type="match status" value="1"/>
</dbReference>
<evidence type="ECO:0000256" key="6">
    <source>
        <dbReference type="ARBA" id="ARBA00023027"/>
    </source>
</evidence>
<dbReference type="CDD" id="cd00553">
    <property type="entry name" value="NAD_synthase"/>
    <property type="match status" value="1"/>
</dbReference>
<dbReference type="InterPro" id="IPR022310">
    <property type="entry name" value="NAD/GMP_synthase"/>
</dbReference>
<evidence type="ECO:0000256" key="7">
    <source>
        <dbReference type="ARBA" id="ARBA00030681"/>
    </source>
</evidence>
<sequence>PVMHKNVLYNCRVIFLNKKILLIRPKIDLCNSGNYRELRWFKGWAKKRVVEDYYLPRMITKITGQRTVSFGDGVISTLDTCIGSEICEELWTSDSPHVHMSLDGVEIFTNASGSHHELRKAYQKVDLIKSAMEKCGGIYMFSNLRGCDGERVYYDGGSMICLNGKIAVQGEQFSLNNVEVYTAVLDLEDIRTFRGEFSSRSMQATTAQAYPRIQVDFSLSLDDDIAIPCFQPIEWQYHTVPEEIALGPACWLWDYLRRSGQGGFFLPLSGGIDSSSTACLVSSMCHLVCDAISNGNTDVLSDVRRIVSDKTYTPRDPKDLACKLFTTCYMGTVNSSEETKENAKRLAADIGSYHLSINIDPAVSASVGIFTTATGKTPKFKVHGGSVRENLALQNIQARTRMVLSYQFAQLSLWSRGLSGGLLVLGSANVDESLRGYLTKYDCSSADINPIGGISKTDLKKFILYAKEKYNLPSLDKIIQAPPTAELEPLTAGKIAQTDEADMGMTYDQLSVFGRLRKMSKCGPYSMFCKLIHQWRDVYSPRQVAEKVKHFFRTYSINRHKMTTLTPSYHAESYSPDDNRFDLRQFLYNAKWPWQFRSIDEQVKTLEEKDKGNSLHGNTGSSKRKDADYSGMFGGPKKEQKARRAFFTDKAPDETDAGVLVAMETETSSRNFSICTDASIVSVKYEDAGCVVMTPTSVRDEIEILKHDRQGSTRSEPGFKGRKRCASVIGEDSGMTETLKALASVKKRRSSISGLKRSLSTSATSSRVSGSGGAWWKPWTWKTPTKGSKGHITPTYV</sequence>
<comment type="pathway">
    <text evidence="1">Cofactor biosynthesis; NAD(+) biosynthesis.</text>
</comment>
<evidence type="ECO:0000256" key="5">
    <source>
        <dbReference type="ARBA" id="ARBA00022840"/>
    </source>
</evidence>
<dbReference type="PROSITE" id="PS50263">
    <property type="entry name" value="CN_HYDROLASE"/>
    <property type="match status" value="1"/>
</dbReference>
<dbReference type="InterPro" id="IPR036526">
    <property type="entry name" value="C-N_Hydrolase_sf"/>
</dbReference>
<dbReference type="SUPFAM" id="SSF52402">
    <property type="entry name" value="Adenine nucleotide alpha hydrolases-like"/>
    <property type="match status" value="1"/>
</dbReference>
<evidence type="ECO:0000256" key="1">
    <source>
        <dbReference type="ARBA" id="ARBA00004790"/>
    </source>
</evidence>
<dbReference type="CDD" id="cd07570">
    <property type="entry name" value="GAT_Gln-NAD-synth"/>
    <property type="match status" value="1"/>
</dbReference>
<dbReference type="Gene3D" id="3.60.110.10">
    <property type="entry name" value="Carbon-nitrogen hydrolase"/>
    <property type="match status" value="1"/>
</dbReference>
<keyword evidence="6" id="KW-0520">NAD</keyword>
<keyword evidence="3" id="KW-0436">Ligase</keyword>
<organism evidence="10 11">
    <name type="scientific">Saccoglossus kowalevskii</name>
    <name type="common">Acorn worm</name>
    <dbReference type="NCBI Taxonomy" id="10224"/>
    <lineage>
        <taxon>Eukaryota</taxon>
        <taxon>Metazoa</taxon>
        <taxon>Hemichordata</taxon>
        <taxon>Enteropneusta</taxon>
        <taxon>Harrimaniidae</taxon>
        <taxon>Saccoglossus</taxon>
    </lineage>
</organism>
<accession>A0ABM0GZL7</accession>
<dbReference type="Pfam" id="PF00795">
    <property type="entry name" value="CN_hydrolase"/>
    <property type="match status" value="1"/>
</dbReference>
<evidence type="ECO:0000313" key="11">
    <source>
        <dbReference type="RefSeq" id="XP_002740923.2"/>
    </source>
</evidence>
<reference evidence="11" key="1">
    <citation type="submission" date="2025-08" db="UniProtKB">
        <authorList>
            <consortium name="RefSeq"/>
        </authorList>
    </citation>
    <scope>IDENTIFICATION</scope>
    <source>
        <tissue evidence="11">Testes</tissue>
    </source>
</reference>
<evidence type="ECO:0000256" key="3">
    <source>
        <dbReference type="ARBA" id="ARBA00022598"/>
    </source>
</evidence>
<keyword evidence="4" id="KW-0547">Nucleotide-binding</keyword>
<dbReference type="RefSeq" id="XP_002740923.2">
    <property type="nucleotide sequence ID" value="XM_002740877.2"/>
</dbReference>
<evidence type="ECO:0000256" key="4">
    <source>
        <dbReference type="ARBA" id="ARBA00022741"/>
    </source>
</evidence>
<name>A0ABM0GZL7_SACKO</name>
<gene>
    <name evidence="11" type="primary">LOC100371185</name>
</gene>
<feature type="region of interest" description="Disordered" evidence="8">
    <location>
        <begin position="608"/>
        <end position="636"/>
    </location>
</feature>
<dbReference type="InterPro" id="IPR014729">
    <property type="entry name" value="Rossmann-like_a/b/a_fold"/>
</dbReference>